<evidence type="ECO:0000259" key="1">
    <source>
        <dbReference type="Pfam" id="PF17906"/>
    </source>
</evidence>
<dbReference type="InterPro" id="IPR001888">
    <property type="entry name" value="Transposase_1"/>
</dbReference>
<dbReference type="InterPro" id="IPR052709">
    <property type="entry name" value="Transposase-MT_Hybrid"/>
</dbReference>
<dbReference type="InterPro" id="IPR041426">
    <property type="entry name" value="Mos1_HTH"/>
</dbReference>
<accession>A0ABM4C9B9</accession>
<dbReference type="Proteomes" id="UP001652625">
    <property type="component" value="Chromosome 07"/>
</dbReference>
<dbReference type="GeneID" id="136082747"/>
<feature type="domain" description="Mos1 transposase HTH" evidence="1">
    <location>
        <begin position="125"/>
        <end position="172"/>
    </location>
</feature>
<evidence type="ECO:0000313" key="2">
    <source>
        <dbReference type="Proteomes" id="UP001652625"/>
    </source>
</evidence>
<sequence>MEKFIKAKWLEPPHSIEYGTVPSNWVEESNGSLWVCWPKVVNVKPLILSRQIPKKDWSRFILLKKYGSGSSFSECEMIPSANDTNEDIDNENLLKRKNRFTLPYFRACNQKSSCGFRKDGNPTDDFRSCLLYEFKLGRNATQAAKNICTAFGEGTVSERTAQKWFQRFSSGDESIEDLPRSGRPLLVDEDELKDAVESDSSQTCQELAVRFAVSVETIRLHLHAIGKAWKLSRWVPHKLSIDNKKQRLTICTSLLSRHNVEPFLDRLLTCDEKWIVYNNTKRCYHWLSPDDPIPKTPKPNLHERKVLLCIWWTTAGVVHYELLPTGQTITGLVYSAQLQRVHDLLLVKQPALVHRRGVLLLHDNARPHTARVTQDKLRSLDWESLPHPPYSPDLSPTDFHFFLSLGNHLKGQQFRDQDAVEMELKAFIDSKDQEFYRSGINKLDLRWEKVLDANGDYFDE</sequence>
<proteinExistence type="predicted"/>
<dbReference type="RefSeq" id="XP_065658241.1">
    <property type="nucleotide sequence ID" value="XM_065802169.1"/>
</dbReference>
<gene>
    <name evidence="3" type="primary">LOC136082747</name>
</gene>
<keyword evidence="2" id="KW-1185">Reference proteome</keyword>
<evidence type="ECO:0000313" key="3">
    <source>
        <dbReference type="RefSeq" id="XP_065658241.1"/>
    </source>
</evidence>
<dbReference type="InterPro" id="IPR036388">
    <property type="entry name" value="WH-like_DNA-bd_sf"/>
</dbReference>
<dbReference type="InterPro" id="IPR036397">
    <property type="entry name" value="RNaseH_sf"/>
</dbReference>
<dbReference type="PANTHER" id="PTHR46060:SF2">
    <property type="entry name" value="HISTONE-LYSINE N-METHYLTRANSFERASE SETMAR"/>
    <property type="match status" value="1"/>
</dbReference>
<organism evidence="2 3">
    <name type="scientific">Hydra vulgaris</name>
    <name type="common">Hydra</name>
    <name type="synonym">Hydra attenuata</name>
    <dbReference type="NCBI Taxonomy" id="6087"/>
    <lineage>
        <taxon>Eukaryota</taxon>
        <taxon>Metazoa</taxon>
        <taxon>Cnidaria</taxon>
        <taxon>Hydrozoa</taxon>
        <taxon>Hydroidolina</taxon>
        <taxon>Anthoathecata</taxon>
        <taxon>Aplanulata</taxon>
        <taxon>Hydridae</taxon>
        <taxon>Hydra</taxon>
    </lineage>
</organism>
<dbReference type="Gene3D" id="3.30.420.10">
    <property type="entry name" value="Ribonuclease H-like superfamily/Ribonuclease H"/>
    <property type="match status" value="1"/>
</dbReference>
<dbReference type="Pfam" id="PF17906">
    <property type="entry name" value="HTH_48"/>
    <property type="match status" value="1"/>
</dbReference>
<name>A0ABM4C9B9_HYDVU</name>
<dbReference type="Pfam" id="PF01359">
    <property type="entry name" value="Transposase_1"/>
    <property type="match status" value="1"/>
</dbReference>
<dbReference type="Gene3D" id="1.10.10.10">
    <property type="entry name" value="Winged helix-like DNA-binding domain superfamily/Winged helix DNA-binding domain"/>
    <property type="match status" value="1"/>
</dbReference>
<protein>
    <submittedName>
        <fullName evidence="3">Histone-lysine N-methyltransferase SETMAR-like</fullName>
    </submittedName>
</protein>
<reference evidence="3" key="1">
    <citation type="submission" date="2025-08" db="UniProtKB">
        <authorList>
            <consortium name="RefSeq"/>
        </authorList>
    </citation>
    <scope>IDENTIFICATION</scope>
</reference>
<dbReference type="PANTHER" id="PTHR46060">
    <property type="entry name" value="MARINER MOS1 TRANSPOSASE-LIKE PROTEIN"/>
    <property type="match status" value="1"/>
</dbReference>
<dbReference type="Gene3D" id="1.10.10.1450">
    <property type="match status" value="1"/>
</dbReference>